<gene>
    <name evidence="1" type="ORF">KP79_PYT14672</name>
</gene>
<name>A0A210R2K2_MIZYE</name>
<proteinExistence type="predicted"/>
<evidence type="ECO:0000313" key="1">
    <source>
        <dbReference type="EMBL" id="OWF55313.1"/>
    </source>
</evidence>
<dbReference type="Proteomes" id="UP000242188">
    <property type="component" value="Unassembled WGS sequence"/>
</dbReference>
<evidence type="ECO:0000313" key="2">
    <source>
        <dbReference type="Proteomes" id="UP000242188"/>
    </source>
</evidence>
<reference evidence="1 2" key="1">
    <citation type="journal article" date="2017" name="Nat. Ecol. Evol.">
        <title>Scallop genome provides insights into evolution of bilaterian karyotype and development.</title>
        <authorList>
            <person name="Wang S."/>
            <person name="Zhang J."/>
            <person name="Jiao W."/>
            <person name="Li J."/>
            <person name="Xun X."/>
            <person name="Sun Y."/>
            <person name="Guo X."/>
            <person name="Huan P."/>
            <person name="Dong B."/>
            <person name="Zhang L."/>
            <person name="Hu X."/>
            <person name="Sun X."/>
            <person name="Wang J."/>
            <person name="Zhao C."/>
            <person name="Wang Y."/>
            <person name="Wang D."/>
            <person name="Huang X."/>
            <person name="Wang R."/>
            <person name="Lv J."/>
            <person name="Li Y."/>
            <person name="Zhang Z."/>
            <person name="Liu B."/>
            <person name="Lu W."/>
            <person name="Hui Y."/>
            <person name="Liang J."/>
            <person name="Zhou Z."/>
            <person name="Hou R."/>
            <person name="Li X."/>
            <person name="Liu Y."/>
            <person name="Li H."/>
            <person name="Ning X."/>
            <person name="Lin Y."/>
            <person name="Zhao L."/>
            <person name="Xing Q."/>
            <person name="Dou J."/>
            <person name="Li Y."/>
            <person name="Mao J."/>
            <person name="Guo H."/>
            <person name="Dou H."/>
            <person name="Li T."/>
            <person name="Mu C."/>
            <person name="Jiang W."/>
            <person name="Fu Q."/>
            <person name="Fu X."/>
            <person name="Miao Y."/>
            <person name="Liu J."/>
            <person name="Yu Q."/>
            <person name="Li R."/>
            <person name="Liao H."/>
            <person name="Li X."/>
            <person name="Kong Y."/>
            <person name="Jiang Z."/>
            <person name="Chourrout D."/>
            <person name="Li R."/>
            <person name="Bao Z."/>
        </authorList>
    </citation>
    <scope>NUCLEOTIDE SEQUENCE [LARGE SCALE GENOMIC DNA]</scope>
    <source>
        <strain evidence="1 2">PY_sf001</strain>
    </source>
</reference>
<protein>
    <submittedName>
        <fullName evidence="1">Uncharacterized protein</fullName>
    </submittedName>
</protein>
<dbReference type="EMBL" id="NEDP02000703">
    <property type="protein sequence ID" value="OWF55313.1"/>
    <property type="molecule type" value="Genomic_DNA"/>
</dbReference>
<keyword evidence="2" id="KW-1185">Reference proteome</keyword>
<dbReference type="OrthoDB" id="10067360at2759"/>
<dbReference type="STRING" id="6573.A0A210R2K2"/>
<comment type="caution">
    <text evidence="1">The sequence shown here is derived from an EMBL/GenBank/DDBJ whole genome shotgun (WGS) entry which is preliminary data.</text>
</comment>
<accession>A0A210R2K2</accession>
<organism evidence="1 2">
    <name type="scientific">Mizuhopecten yessoensis</name>
    <name type="common">Japanese scallop</name>
    <name type="synonym">Patinopecten yessoensis</name>
    <dbReference type="NCBI Taxonomy" id="6573"/>
    <lineage>
        <taxon>Eukaryota</taxon>
        <taxon>Metazoa</taxon>
        <taxon>Spiralia</taxon>
        <taxon>Lophotrochozoa</taxon>
        <taxon>Mollusca</taxon>
        <taxon>Bivalvia</taxon>
        <taxon>Autobranchia</taxon>
        <taxon>Pteriomorphia</taxon>
        <taxon>Pectinida</taxon>
        <taxon>Pectinoidea</taxon>
        <taxon>Pectinidae</taxon>
        <taxon>Mizuhopecten</taxon>
    </lineage>
</organism>
<dbReference type="AlphaFoldDB" id="A0A210R2K2"/>
<sequence>MSIVEERIADHIPPEDRFLAPKRHLMKRVANRYRAKFRPQEPKSLDFVVDQGYLHSEEFPIEDISIDIERHLRFATTFQMSVLRQTKTWYMEGTFKVVLAAFRLSGQLMSIHAFVQQDGQRKQFPLLFVLMSRKRKRDYVDVCIIGKHQRILVTND</sequence>